<dbReference type="KEGG" id="acx:Achr_12640"/>
<dbReference type="AlphaFoldDB" id="A0A0C4WKV6"/>
<dbReference type="STRING" id="1328314.Achr_12640"/>
<keyword evidence="4" id="KW-1185">Reference proteome</keyword>
<accession>A0A0C4WKV6</accession>
<dbReference type="GO" id="GO:0032259">
    <property type="term" value="P:methylation"/>
    <property type="evidence" value="ECO:0007669"/>
    <property type="project" value="UniProtKB-KW"/>
</dbReference>
<dbReference type="InterPro" id="IPR018773">
    <property type="entry name" value="MeTrfase_reg_dom_prd"/>
</dbReference>
<protein>
    <submittedName>
        <fullName evidence="3">S-adenosyl-L-methionine-dependent methyltransferase</fullName>
    </submittedName>
</protein>
<sequence>MPQDTGYVLDVPYPHHFQRESTPLWLSFVATALGVAAPDITRPYSWCELGCGQGLGAALNAAANPRGRFVAADFNPRHIAHGRELAQAAGLDNLEFVEADFASLAGMAEAQGAQYDFIVLSGVYSWISASDREALRRCVRHWLKPGGILYLGYMCQPGMAFLSALQRFLRCHGESAPGDSLARLQAGLGLLGRMAQGGAGFFREQPAAASYLAAGRREDPRQLAHELLNAHWESLHVAEVMEALSACGCDYLGSATPLENIDALSLPGNLLPLLQELRTPAERETFKDLARNQSERRDLYQRGVRRLDEQAHRQALLDQVLTALPGAPQGGGIVFDTRIGPLQGQAGLFGPLFEALATGPRSFAELARLPALQGQTGLISPALQMLAWAGHVHPLLPGQVAVERCRSLNRVLCEGALQGIDYGYLAAPSLGSALAADRLQRVALRVLLDYPGISGRLLHETVRTLLADAGGAGEADLERRLRDFEAVVLPRWRQLGMLDA</sequence>
<gene>
    <name evidence="3" type="ORF">Achr_12640</name>
</gene>
<dbReference type="CDD" id="cd02440">
    <property type="entry name" value="AdoMet_MTases"/>
    <property type="match status" value="1"/>
</dbReference>
<evidence type="ECO:0000313" key="4">
    <source>
        <dbReference type="Proteomes" id="UP000068210"/>
    </source>
</evidence>
<feature type="domain" description="Methyltransferase" evidence="2">
    <location>
        <begin position="48"/>
        <end position="147"/>
    </location>
</feature>
<dbReference type="HOGENOM" id="CLU_032787_1_0_6"/>
<dbReference type="InterPro" id="IPR041698">
    <property type="entry name" value="Methyltransf_25"/>
</dbReference>
<dbReference type="InterPro" id="IPR029063">
    <property type="entry name" value="SAM-dependent_MTases_sf"/>
</dbReference>
<evidence type="ECO:0000259" key="2">
    <source>
        <dbReference type="Pfam" id="PF13649"/>
    </source>
</evidence>
<reference evidence="3 4" key="1">
    <citation type="journal article" date="2015" name="PLoS ONE">
        <title>Azotobacter Genomes: The Genome of Azotobacter chroococcum NCIMB 8003 (ATCC 4412).</title>
        <authorList>
            <person name="Robson R.L."/>
            <person name="Jones R."/>
            <person name="Robson R.M."/>
            <person name="Schwartz A."/>
            <person name="Richardson T.H."/>
        </authorList>
    </citation>
    <scope>NUCLEOTIDE SEQUENCE [LARGE SCALE GENOMIC DNA]</scope>
    <source>
        <strain evidence="3 4">NCIMB 8003</strain>
    </source>
</reference>
<feature type="domain" description="Methyltransferase regulatory" evidence="1">
    <location>
        <begin position="221"/>
        <end position="301"/>
    </location>
</feature>
<dbReference type="GO" id="GO:0008168">
    <property type="term" value="F:methyltransferase activity"/>
    <property type="evidence" value="ECO:0007669"/>
    <property type="project" value="UniProtKB-KW"/>
</dbReference>
<dbReference type="SUPFAM" id="SSF53335">
    <property type="entry name" value="S-adenosyl-L-methionine-dependent methyltransferases"/>
    <property type="match status" value="1"/>
</dbReference>
<dbReference type="Pfam" id="PF10119">
    <property type="entry name" value="MethyTransf_Reg"/>
    <property type="match status" value="1"/>
</dbReference>
<dbReference type="EMBL" id="CP010415">
    <property type="protein sequence ID" value="AJE20741.1"/>
    <property type="molecule type" value="Genomic_DNA"/>
</dbReference>
<dbReference type="RefSeq" id="WP_227028832.1">
    <property type="nucleotide sequence ID" value="NZ_CP010415.1"/>
</dbReference>
<dbReference type="Proteomes" id="UP000068210">
    <property type="component" value="Chromosome"/>
</dbReference>
<dbReference type="Pfam" id="PF13649">
    <property type="entry name" value="Methyltransf_25"/>
    <property type="match status" value="1"/>
</dbReference>
<keyword evidence="3" id="KW-0489">Methyltransferase</keyword>
<dbReference type="Gene3D" id="3.40.50.150">
    <property type="entry name" value="Vaccinia Virus protein VP39"/>
    <property type="match status" value="1"/>
</dbReference>
<keyword evidence="3" id="KW-0808">Transferase</keyword>
<evidence type="ECO:0000313" key="3">
    <source>
        <dbReference type="EMBL" id="AJE20741.1"/>
    </source>
</evidence>
<name>A0A0C4WKV6_9GAMM</name>
<proteinExistence type="predicted"/>
<organism evidence="3 4">
    <name type="scientific">Azotobacter chroococcum NCIMB 8003</name>
    <dbReference type="NCBI Taxonomy" id="1328314"/>
    <lineage>
        <taxon>Bacteria</taxon>
        <taxon>Pseudomonadati</taxon>
        <taxon>Pseudomonadota</taxon>
        <taxon>Gammaproteobacteria</taxon>
        <taxon>Pseudomonadales</taxon>
        <taxon>Pseudomonadaceae</taxon>
        <taxon>Azotobacter</taxon>
    </lineage>
</organism>
<evidence type="ECO:0000259" key="1">
    <source>
        <dbReference type="Pfam" id="PF10119"/>
    </source>
</evidence>